<comment type="caution">
    <text evidence="3">The sequence shown here is derived from an EMBL/GenBank/DDBJ whole genome shotgun (WGS) entry which is preliminary data.</text>
</comment>
<dbReference type="PROSITE" id="PS00934">
    <property type="entry name" value="GLYOXALASE_I_1"/>
    <property type="match status" value="1"/>
</dbReference>
<dbReference type="GO" id="GO:0046872">
    <property type="term" value="F:metal ion binding"/>
    <property type="evidence" value="ECO:0007669"/>
    <property type="project" value="UniProtKB-KW"/>
</dbReference>
<reference evidence="3 4" key="1">
    <citation type="journal article" date="2018" name="MBio">
        <title>Comparative Genomics Reveals the Core Gene Toolbox for the Fungus-Insect Symbiosis.</title>
        <authorList>
            <person name="Wang Y."/>
            <person name="Stata M."/>
            <person name="Wang W."/>
            <person name="Stajich J.E."/>
            <person name="White M.M."/>
            <person name="Moncalvo J.M."/>
        </authorList>
    </citation>
    <scope>NUCLEOTIDE SEQUENCE [LARGE SCALE GENOMIC DNA]</scope>
    <source>
        <strain evidence="3 4">SC-DP-2</strain>
    </source>
</reference>
<keyword evidence="4" id="KW-1185">Reference proteome</keyword>
<proteinExistence type="predicted"/>
<dbReference type="GO" id="GO:0004462">
    <property type="term" value="F:lactoylglutathione lyase activity"/>
    <property type="evidence" value="ECO:0007669"/>
    <property type="project" value="InterPro"/>
</dbReference>
<dbReference type="Pfam" id="PF00903">
    <property type="entry name" value="Glyoxalase"/>
    <property type="match status" value="1"/>
</dbReference>
<name>A0A2T9ZAB0_9FUNG</name>
<keyword evidence="1" id="KW-0479">Metal-binding</keyword>
<dbReference type="PROSITE" id="PS51819">
    <property type="entry name" value="VOC"/>
    <property type="match status" value="1"/>
</dbReference>
<dbReference type="InterPro" id="IPR037523">
    <property type="entry name" value="VOC_core"/>
</dbReference>
<dbReference type="InterPro" id="IPR004360">
    <property type="entry name" value="Glyas_Fos-R_dOase_dom"/>
</dbReference>
<dbReference type="OrthoDB" id="16820at2759"/>
<dbReference type="PANTHER" id="PTHR10374">
    <property type="entry name" value="LACTOYLGLUTATHIONE LYASE GLYOXALASE I"/>
    <property type="match status" value="1"/>
</dbReference>
<dbReference type="AlphaFoldDB" id="A0A2T9ZAB0"/>
<evidence type="ECO:0000313" key="3">
    <source>
        <dbReference type="EMBL" id="PVV01549.1"/>
    </source>
</evidence>
<organism evidence="3 4">
    <name type="scientific">Smittium megazygosporum</name>
    <dbReference type="NCBI Taxonomy" id="133381"/>
    <lineage>
        <taxon>Eukaryota</taxon>
        <taxon>Fungi</taxon>
        <taxon>Fungi incertae sedis</taxon>
        <taxon>Zoopagomycota</taxon>
        <taxon>Kickxellomycotina</taxon>
        <taxon>Harpellomycetes</taxon>
        <taxon>Harpellales</taxon>
        <taxon>Legeriomycetaceae</taxon>
        <taxon>Smittium</taxon>
    </lineage>
</organism>
<sequence>MESAEIPLLENIRKIHIKCKSRPGISLSVLAMVFLVYTIQQLKDFGFEFSSNQYSLSRKKASEENFTLVDYERHSPTSKTKVSDETKAKESDILYEFSNSSSSTISLATEEFQVHRRLALKKRDSFKNQIAGLSDLCFCVLSKSGDLVQRRYYNYLSENLSHDSLYVINCLKDLLCRSEFQEFEEVNLWSDSGPHFKNADYLYSACLELPQIFPSKKFKLNYFMENHGKSDVDGHFGVLSRWFKEIEKNKYLLSIEGLVSTFREKAETSDNISGNSWVYRFIICQKDAARGLKIRVKISFRAKVKRDTKTNKYAPDRSNQLGSDTDIMGSTSRNTQRIRVEMLRGIGVSLRKTDPKKYIINHTSFKIKDPKVTFDFYFNVLGMELLSQHDFPDDKSTLYMVGYKDQDAGAKSMFARGSMIEFKYIYGTDTDPNFKGYETGNQNQDGFGHFAIIVDNLPAAVERFDKLGVNFVKRPEEGDMIIENLKIIDIY</sequence>
<protein>
    <recommendedName>
        <fullName evidence="2">VOC domain-containing protein</fullName>
    </recommendedName>
</protein>
<dbReference type="InterPro" id="IPR018146">
    <property type="entry name" value="Glyoxalase_1_CS"/>
</dbReference>
<feature type="domain" description="VOC" evidence="2">
    <location>
        <begin position="359"/>
        <end position="491"/>
    </location>
</feature>
<dbReference type="EMBL" id="MBFS01000997">
    <property type="protein sequence ID" value="PVV01549.1"/>
    <property type="molecule type" value="Genomic_DNA"/>
</dbReference>
<dbReference type="InterPro" id="IPR029068">
    <property type="entry name" value="Glyas_Bleomycin-R_OHBP_Dase"/>
</dbReference>
<gene>
    <name evidence="3" type="ORF">BB560_004028</name>
</gene>
<evidence type="ECO:0000313" key="4">
    <source>
        <dbReference type="Proteomes" id="UP000245609"/>
    </source>
</evidence>
<accession>A0A2T9ZAB0</accession>
<dbReference type="STRING" id="133381.A0A2T9ZAB0"/>
<dbReference type="SUPFAM" id="SSF54593">
    <property type="entry name" value="Glyoxalase/Bleomycin resistance protein/Dihydroxybiphenyl dioxygenase"/>
    <property type="match status" value="1"/>
</dbReference>
<dbReference type="PANTHER" id="PTHR10374:SF30">
    <property type="entry name" value="LACTOYLGLUTATHIONE LYASE"/>
    <property type="match status" value="1"/>
</dbReference>
<evidence type="ECO:0000256" key="1">
    <source>
        <dbReference type="ARBA" id="ARBA00022723"/>
    </source>
</evidence>
<evidence type="ECO:0000259" key="2">
    <source>
        <dbReference type="PROSITE" id="PS51819"/>
    </source>
</evidence>
<dbReference type="Proteomes" id="UP000245609">
    <property type="component" value="Unassembled WGS sequence"/>
</dbReference>
<dbReference type="Gene3D" id="3.10.180.10">
    <property type="entry name" value="2,3-Dihydroxybiphenyl 1,2-Dioxygenase, domain 1"/>
    <property type="match status" value="1"/>
</dbReference>
<dbReference type="CDD" id="cd07233">
    <property type="entry name" value="GlxI_Zn"/>
    <property type="match status" value="1"/>
</dbReference>